<evidence type="ECO:0000313" key="2">
    <source>
        <dbReference type="Proteomes" id="UP000015105"/>
    </source>
</evidence>
<evidence type="ECO:0000313" key="1">
    <source>
        <dbReference type="EnsemblPlants" id="AET3Gv20236600.1"/>
    </source>
</evidence>
<keyword evidence="2" id="KW-1185">Reference proteome</keyword>
<accession>A0A453E641</accession>
<reference evidence="1" key="5">
    <citation type="journal article" date="2021" name="G3 (Bethesda)">
        <title>Aegilops tauschii genome assembly Aet v5.0 features greater sequence contiguity and improved annotation.</title>
        <authorList>
            <person name="Wang L."/>
            <person name="Zhu T."/>
            <person name="Rodriguez J.C."/>
            <person name="Deal K.R."/>
            <person name="Dubcovsky J."/>
            <person name="McGuire P.E."/>
            <person name="Lux T."/>
            <person name="Spannagl M."/>
            <person name="Mayer K.F.X."/>
            <person name="Baldrich P."/>
            <person name="Meyers B.C."/>
            <person name="Huo N."/>
            <person name="Gu Y.Q."/>
            <person name="Zhou H."/>
            <person name="Devos K.M."/>
            <person name="Bennetzen J.L."/>
            <person name="Unver T."/>
            <person name="Budak H."/>
            <person name="Gulick P.J."/>
            <person name="Galiba G."/>
            <person name="Kalapos B."/>
            <person name="Nelson D.R."/>
            <person name="Li P."/>
            <person name="You F.M."/>
            <person name="Luo M.C."/>
            <person name="Dvorak J."/>
        </authorList>
    </citation>
    <scope>NUCLEOTIDE SEQUENCE [LARGE SCALE GENOMIC DNA]</scope>
    <source>
        <strain evidence="1">cv. AL8/78</strain>
    </source>
</reference>
<protein>
    <submittedName>
        <fullName evidence="1">Uncharacterized protein</fullName>
    </submittedName>
</protein>
<dbReference type="EnsemblPlants" id="AET3Gv20236600.1">
    <property type="protein sequence ID" value="AET3Gv20236600.1"/>
    <property type="gene ID" value="AET3Gv20236600"/>
</dbReference>
<reference evidence="2" key="1">
    <citation type="journal article" date="2014" name="Science">
        <title>Ancient hybridizations among the ancestral genomes of bread wheat.</title>
        <authorList>
            <consortium name="International Wheat Genome Sequencing Consortium,"/>
            <person name="Marcussen T."/>
            <person name="Sandve S.R."/>
            <person name="Heier L."/>
            <person name="Spannagl M."/>
            <person name="Pfeifer M."/>
            <person name="Jakobsen K.S."/>
            <person name="Wulff B.B."/>
            <person name="Steuernagel B."/>
            <person name="Mayer K.F."/>
            <person name="Olsen O.A."/>
        </authorList>
    </citation>
    <scope>NUCLEOTIDE SEQUENCE [LARGE SCALE GENOMIC DNA]</scope>
    <source>
        <strain evidence="2">cv. AL8/78</strain>
    </source>
</reference>
<reference evidence="2" key="2">
    <citation type="journal article" date="2017" name="Nat. Plants">
        <title>The Aegilops tauschii genome reveals multiple impacts of transposons.</title>
        <authorList>
            <person name="Zhao G."/>
            <person name="Zou C."/>
            <person name="Li K."/>
            <person name="Wang K."/>
            <person name="Li T."/>
            <person name="Gao L."/>
            <person name="Zhang X."/>
            <person name="Wang H."/>
            <person name="Yang Z."/>
            <person name="Liu X."/>
            <person name="Jiang W."/>
            <person name="Mao L."/>
            <person name="Kong X."/>
            <person name="Jiao Y."/>
            <person name="Jia J."/>
        </authorList>
    </citation>
    <scope>NUCLEOTIDE SEQUENCE [LARGE SCALE GENOMIC DNA]</scope>
    <source>
        <strain evidence="2">cv. AL8/78</strain>
    </source>
</reference>
<dbReference type="Proteomes" id="UP000015105">
    <property type="component" value="Chromosome 3D"/>
</dbReference>
<reference evidence="1" key="3">
    <citation type="journal article" date="2017" name="Nature">
        <title>Genome sequence of the progenitor of the wheat D genome Aegilops tauschii.</title>
        <authorList>
            <person name="Luo M.C."/>
            <person name="Gu Y.Q."/>
            <person name="Puiu D."/>
            <person name="Wang H."/>
            <person name="Twardziok S.O."/>
            <person name="Deal K.R."/>
            <person name="Huo N."/>
            <person name="Zhu T."/>
            <person name="Wang L."/>
            <person name="Wang Y."/>
            <person name="McGuire P.E."/>
            <person name="Liu S."/>
            <person name="Long H."/>
            <person name="Ramasamy R.K."/>
            <person name="Rodriguez J.C."/>
            <person name="Van S.L."/>
            <person name="Yuan L."/>
            <person name="Wang Z."/>
            <person name="Xia Z."/>
            <person name="Xiao L."/>
            <person name="Anderson O.D."/>
            <person name="Ouyang S."/>
            <person name="Liang Y."/>
            <person name="Zimin A.V."/>
            <person name="Pertea G."/>
            <person name="Qi P."/>
            <person name="Bennetzen J.L."/>
            <person name="Dai X."/>
            <person name="Dawson M.W."/>
            <person name="Muller H.G."/>
            <person name="Kugler K."/>
            <person name="Rivarola-Duarte L."/>
            <person name="Spannagl M."/>
            <person name="Mayer K.F.X."/>
            <person name="Lu F.H."/>
            <person name="Bevan M.W."/>
            <person name="Leroy P."/>
            <person name="Li P."/>
            <person name="You F.M."/>
            <person name="Sun Q."/>
            <person name="Liu Z."/>
            <person name="Lyons E."/>
            <person name="Wicker T."/>
            <person name="Salzberg S.L."/>
            <person name="Devos K.M."/>
            <person name="Dvorak J."/>
        </authorList>
    </citation>
    <scope>NUCLEOTIDE SEQUENCE [LARGE SCALE GENOMIC DNA]</scope>
    <source>
        <strain evidence="1">cv. AL8/78</strain>
    </source>
</reference>
<name>A0A453E641_AEGTS</name>
<dbReference type="Gramene" id="AET3Gv20236600.1">
    <property type="protein sequence ID" value="AET3Gv20236600.1"/>
    <property type="gene ID" value="AET3Gv20236600"/>
</dbReference>
<proteinExistence type="predicted"/>
<sequence>YLLLDNYLVYILEAPAVRIRFLVIVIIHSGDRNDSQGSD</sequence>
<dbReference type="AlphaFoldDB" id="A0A453E641"/>
<reference evidence="1" key="4">
    <citation type="submission" date="2019-03" db="UniProtKB">
        <authorList>
            <consortium name="EnsemblPlants"/>
        </authorList>
    </citation>
    <scope>IDENTIFICATION</scope>
</reference>
<organism evidence="1 2">
    <name type="scientific">Aegilops tauschii subsp. strangulata</name>
    <name type="common">Goatgrass</name>
    <dbReference type="NCBI Taxonomy" id="200361"/>
    <lineage>
        <taxon>Eukaryota</taxon>
        <taxon>Viridiplantae</taxon>
        <taxon>Streptophyta</taxon>
        <taxon>Embryophyta</taxon>
        <taxon>Tracheophyta</taxon>
        <taxon>Spermatophyta</taxon>
        <taxon>Magnoliopsida</taxon>
        <taxon>Liliopsida</taxon>
        <taxon>Poales</taxon>
        <taxon>Poaceae</taxon>
        <taxon>BOP clade</taxon>
        <taxon>Pooideae</taxon>
        <taxon>Triticodae</taxon>
        <taxon>Triticeae</taxon>
        <taxon>Triticinae</taxon>
        <taxon>Aegilops</taxon>
    </lineage>
</organism>